<feature type="transmembrane region" description="Helical" evidence="2">
    <location>
        <begin position="30"/>
        <end position="46"/>
    </location>
</feature>
<keyword evidence="2" id="KW-1133">Transmembrane helix</keyword>
<proteinExistence type="predicted"/>
<feature type="transmembrane region" description="Helical" evidence="2">
    <location>
        <begin position="58"/>
        <end position="76"/>
    </location>
</feature>
<evidence type="ECO:0000313" key="3">
    <source>
        <dbReference type="EMBL" id="THU52427.1"/>
    </source>
</evidence>
<comment type="caution">
    <text evidence="3">The sequence shown here is derived from an EMBL/GenBank/DDBJ whole genome shotgun (WGS) entry which is preliminary data.</text>
</comment>
<dbReference type="Proteomes" id="UP000317650">
    <property type="component" value="Chromosome 10"/>
</dbReference>
<keyword evidence="2" id="KW-0812">Transmembrane</keyword>
<gene>
    <name evidence="3" type="ORF">C4D60_Mb10t03880</name>
</gene>
<dbReference type="InterPro" id="IPR045501">
    <property type="entry name" value="DUF6490"/>
</dbReference>
<feature type="transmembrane region" description="Helical" evidence="2">
    <location>
        <begin position="233"/>
        <end position="250"/>
    </location>
</feature>
<dbReference type="Pfam" id="PF20100">
    <property type="entry name" value="DUF6490"/>
    <property type="match status" value="2"/>
</dbReference>
<dbReference type="EMBL" id="PYDT01000008">
    <property type="protein sequence ID" value="THU52427.1"/>
    <property type="molecule type" value="Genomic_DNA"/>
</dbReference>
<accession>A0A4S8IUG2</accession>
<feature type="transmembrane region" description="Helical" evidence="2">
    <location>
        <begin position="120"/>
        <end position="145"/>
    </location>
</feature>
<evidence type="ECO:0000256" key="2">
    <source>
        <dbReference type="SAM" id="Phobius"/>
    </source>
</evidence>
<reference evidence="3 4" key="1">
    <citation type="journal article" date="2019" name="Nat. Plants">
        <title>Genome sequencing of Musa balbisiana reveals subgenome evolution and function divergence in polyploid bananas.</title>
        <authorList>
            <person name="Yao X."/>
        </authorList>
    </citation>
    <scope>NUCLEOTIDE SEQUENCE [LARGE SCALE GENOMIC DNA]</scope>
    <source>
        <strain evidence="4">cv. DH-PKW</strain>
        <tissue evidence="3">Leaves</tissue>
    </source>
</reference>
<dbReference type="PANTHER" id="PTHR46610:SF20">
    <property type="entry name" value="OS05G0181300 PROTEIN"/>
    <property type="match status" value="1"/>
</dbReference>
<organism evidence="3 4">
    <name type="scientific">Musa balbisiana</name>
    <name type="common">Banana</name>
    <dbReference type="NCBI Taxonomy" id="52838"/>
    <lineage>
        <taxon>Eukaryota</taxon>
        <taxon>Viridiplantae</taxon>
        <taxon>Streptophyta</taxon>
        <taxon>Embryophyta</taxon>
        <taxon>Tracheophyta</taxon>
        <taxon>Spermatophyta</taxon>
        <taxon>Magnoliopsida</taxon>
        <taxon>Liliopsida</taxon>
        <taxon>Zingiberales</taxon>
        <taxon>Musaceae</taxon>
        <taxon>Musa</taxon>
    </lineage>
</organism>
<sequence>MELPVSANKPEHHDLPHQPASPSQVAGSRINVLAIIGFVFLTINFLDSAYRSRHDPSALAFAVFVYSDLAMFFVCLRNFEKLGADCSPEKKERVKATVWALASALNLALAWRVAKIMPPMLAVVVWLLAGLVTLGGFYVFLFFFTETMVDSTRIHITGDSRPSRESCDILVAFSILFLTVNAADAACRSLNDPATVGLVLFSYVDVVCLFCCLARFEKLGPDTPPAKRRKLKAGIWMLATALSLAFAWRVAEMMPWALAVALWGMSLSVALFGFYGLFLY</sequence>
<feature type="transmembrane region" description="Helical" evidence="2">
    <location>
        <begin position="256"/>
        <end position="278"/>
    </location>
</feature>
<feature type="transmembrane region" description="Helical" evidence="2">
    <location>
        <begin position="96"/>
        <end position="114"/>
    </location>
</feature>
<evidence type="ECO:0000256" key="1">
    <source>
        <dbReference type="SAM" id="MobiDB-lite"/>
    </source>
</evidence>
<evidence type="ECO:0000313" key="4">
    <source>
        <dbReference type="Proteomes" id="UP000317650"/>
    </source>
</evidence>
<dbReference type="AlphaFoldDB" id="A0A4S8IUG2"/>
<dbReference type="PANTHER" id="PTHR46610">
    <property type="entry name" value="OS05G0181300 PROTEIN"/>
    <property type="match status" value="1"/>
</dbReference>
<name>A0A4S8IUG2_MUSBA</name>
<feature type="region of interest" description="Disordered" evidence="1">
    <location>
        <begin position="1"/>
        <end position="23"/>
    </location>
</feature>
<keyword evidence="4" id="KW-1185">Reference proteome</keyword>
<keyword evidence="2" id="KW-0472">Membrane</keyword>
<feature type="transmembrane region" description="Helical" evidence="2">
    <location>
        <begin position="195"/>
        <end position="213"/>
    </location>
</feature>
<protein>
    <submittedName>
        <fullName evidence="3">Uncharacterized protein</fullName>
    </submittedName>
</protein>